<sequence>MQIVVQILVMIGLARIARDYKVYFVPQVAESLPQICFLSGLGGEEMKMFIEAFPETGLEPAVFAALVPNSADKPLQELIEEVMGHHEMLIHLEAWKLT</sequence>
<accession>A0ACB8JRK5</accession>
<protein>
    <submittedName>
        <fullName evidence="1">Uncharacterized protein</fullName>
    </submittedName>
</protein>
<evidence type="ECO:0000313" key="1">
    <source>
        <dbReference type="EMBL" id="KAH9734396.1"/>
    </source>
</evidence>
<comment type="caution">
    <text evidence="1">The sequence shown here is derived from an EMBL/GenBank/DDBJ whole genome shotgun (WGS) entry which is preliminary data.</text>
</comment>
<keyword evidence="2" id="KW-1185">Reference proteome</keyword>
<name>A0ACB8JRK5_CITSI</name>
<proteinExistence type="predicted"/>
<evidence type="ECO:0000313" key="2">
    <source>
        <dbReference type="Proteomes" id="UP000829398"/>
    </source>
</evidence>
<dbReference type="EMBL" id="CM039175">
    <property type="protein sequence ID" value="KAH9734396.1"/>
    <property type="molecule type" value="Genomic_DNA"/>
</dbReference>
<dbReference type="Proteomes" id="UP000829398">
    <property type="component" value="Chromosome 6"/>
</dbReference>
<reference evidence="2" key="1">
    <citation type="journal article" date="2023" name="Hortic. Res.">
        <title>A chromosome-level phased genome enabling allele-level studies in sweet orange: a case study on citrus Huanglongbing tolerance.</title>
        <authorList>
            <person name="Wu B."/>
            <person name="Yu Q."/>
            <person name="Deng Z."/>
            <person name="Duan Y."/>
            <person name="Luo F."/>
            <person name="Gmitter F. Jr."/>
        </authorList>
    </citation>
    <scope>NUCLEOTIDE SEQUENCE [LARGE SCALE GENOMIC DNA]</scope>
    <source>
        <strain evidence="2">cv. Valencia</strain>
    </source>
</reference>
<organism evidence="1 2">
    <name type="scientific">Citrus sinensis</name>
    <name type="common">Sweet orange</name>
    <name type="synonym">Citrus aurantium var. sinensis</name>
    <dbReference type="NCBI Taxonomy" id="2711"/>
    <lineage>
        <taxon>Eukaryota</taxon>
        <taxon>Viridiplantae</taxon>
        <taxon>Streptophyta</taxon>
        <taxon>Embryophyta</taxon>
        <taxon>Tracheophyta</taxon>
        <taxon>Spermatophyta</taxon>
        <taxon>Magnoliopsida</taxon>
        <taxon>eudicotyledons</taxon>
        <taxon>Gunneridae</taxon>
        <taxon>Pentapetalae</taxon>
        <taxon>rosids</taxon>
        <taxon>malvids</taxon>
        <taxon>Sapindales</taxon>
        <taxon>Rutaceae</taxon>
        <taxon>Aurantioideae</taxon>
        <taxon>Citrus</taxon>
    </lineage>
</organism>
<gene>
    <name evidence="1" type="ORF">KPL71_017357</name>
</gene>